<dbReference type="InterPro" id="IPR001206">
    <property type="entry name" value="Diacylglycerol_kinase_cat_dom"/>
</dbReference>
<comment type="caution">
    <text evidence="4">The sequence shown here is derived from an EMBL/GenBank/DDBJ whole genome shotgun (WGS) entry which is preliminary data.</text>
</comment>
<evidence type="ECO:0000313" key="5">
    <source>
        <dbReference type="Proteomes" id="UP000230914"/>
    </source>
</evidence>
<reference evidence="4 5" key="1">
    <citation type="submission" date="2017-10" db="EMBL/GenBank/DDBJ databases">
        <title>Novel microbial diversity and functional potential in the marine mammal oral microbiome.</title>
        <authorList>
            <person name="Dudek N.K."/>
            <person name="Sun C.L."/>
            <person name="Burstein D."/>
            <person name="Kantor R.S."/>
            <person name="Aliaga Goltsman D.S."/>
            <person name="Bik E.M."/>
            <person name="Thomas B.C."/>
            <person name="Banfield J.F."/>
            <person name="Relman D.A."/>
        </authorList>
    </citation>
    <scope>NUCLEOTIDE SEQUENCE [LARGE SCALE GENOMIC DNA]</scope>
    <source>
        <strain evidence="4">DOLJORAL78_61_10</strain>
    </source>
</reference>
<dbReference type="Proteomes" id="UP000230914">
    <property type="component" value="Unassembled WGS sequence"/>
</dbReference>
<dbReference type="SMART" id="SM00046">
    <property type="entry name" value="DAGKc"/>
    <property type="match status" value="1"/>
</dbReference>
<evidence type="ECO:0000259" key="3">
    <source>
        <dbReference type="PROSITE" id="PS50146"/>
    </source>
</evidence>
<evidence type="ECO:0000256" key="1">
    <source>
        <dbReference type="ARBA" id="ARBA00001946"/>
    </source>
</evidence>
<name>A0A2G6KB59_9ACTN</name>
<dbReference type="PANTHER" id="PTHR12358">
    <property type="entry name" value="SPHINGOSINE KINASE"/>
    <property type="match status" value="1"/>
</dbReference>
<comment type="cofactor">
    <cofactor evidence="1">
        <name>Mg(2+)</name>
        <dbReference type="ChEBI" id="CHEBI:18420"/>
    </cofactor>
</comment>
<dbReference type="Gene3D" id="2.60.200.40">
    <property type="match status" value="1"/>
</dbReference>
<dbReference type="PANTHER" id="PTHR12358:SF106">
    <property type="entry name" value="LIPID KINASE YEGS"/>
    <property type="match status" value="1"/>
</dbReference>
<dbReference type="GO" id="GO:0005886">
    <property type="term" value="C:plasma membrane"/>
    <property type="evidence" value="ECO:0007669"/>
    <property type="project" value="TreeGrafter"/>
</dbReference>
<dbReference type="AlphaFoldDB" id="A0A2G6KB59"/>
<accession>A0A2G6KB59</accession>
<evidence type="ECO:0000313" key="4">
    <source>
        <dbReference type="EMBL" id="PIE32049.1"/>
    </source>
</evidence>
<comment type="similarity">
    <text evidence="2">Belongs to the diacylglycerol/lipid kinase family.</text>
</comment>
<gene>
    <name evidence="4" type="ORF">CSA55_04175</name>
</gene>
<organism evidence="4 5">
    <name type="scientific">Ilumatobacter coccineus</name>
    <dbReference type="NCBI Taxonomy" id="467094"/>
    <lineage>
        <taxon>Bacteria</taxon>
        <taxon>Bacillati</taxon>
        <taxon>Actinomycetota</taxon>
        <taxon>Acidimicrobiia</taxon>
        <taxon>Acidimicrobiales</taxon>
        <taxon>Ilumatobacteraceae</taxon>
        <taxon>Ilumatobacter</taxon>
    </lineage>
</organism>
<protein>
    <recommendedName>
        <fullName evidence="3">DAGKc domain-containing protein</fullName>
    </recommendedName>
</protein>
<proteinExistence type="inferred from homology"/>
<dbReference type="InterPro" id="IPR016064">
    <property type="entry name" value="NAD/diacylglycerol_kinase_sf"/>
</dbReference>
<dbReference type="Gene3D" id="3.40.50.10330">
    <property type="entry name" value="Probable inorganic polyphosphate/atp-NAD kinase, domain 1"/>
    <property type="match status" value="1"/>
</dbReference>
<dbReference type="SUPFAM" id="SSF111331">
    <property type="entry name" value="NAD kinase/diacylglycerol kinase-like"/>
    <property type="match status" value="1"/>
</dbReference>
<evidence type="ECO:0000256" key="2">
    <source>
        <dbReference type="ARBA" id="ARBA00005983"/>
    </source>
</evidence>
<sequence>MSLPSRFSVFVEGSNSPGTAGSGICFTHTITFMLLEATDRYAQYRSWTGRSCQSGRTRCRRTIFHRSAIGRTRRTHDDARNGLGAGLLASLILRIMLVVNSVASSVTARNTVIVHRRLALRHQVDVVETNRRGHATRFAHDAARRGYDLVIGFGGDGTLNEVTTGIAGTDTALGVLPGGSTNVFARTLGLPNDPLAAVDHLIAGMEADDVRPIGLGEVNGRSFCFHTGIGFDAAVVAAVERRASLKRWLGHPLFIGAAVTTWWRHYDRGHPHFSVSAPGHTTTDDGYFSIVLNTNPYTYVGNRPLDLTPDAALDRQFVVITFRTLQLGHLLRHLAAAIRGDDITPDEHLIVWNDVDKVSISHHTPFPYQVDGDYLGDVDRLELTHVPDAVRLLVPRPPADSPA</sequence>
<dbReference type="EMBL" id="PDSL01000054">
    <property type="protein sequence ID" value="PIE32049.1"/>
    <property type="molecule type" value="Genomic_DNA"/>
</dbReference>
<dbReference type="InterPro" id="IPR050187">
    <property type="entry name" value="Lipid_Phosphate_FormReg"/>
</dbReference>
<feature type="domain" description="DAGKc" evidence="3">
    <location>
        <begin position="90"/>
        <end position="222"/>
    </location>
</feature>
<dbReference type="Pfam" id="PF00781">
    <property type="entry name" value="DAGK_cat"/>
    <property type="match status" value="1"/>
</dbReference>
<dbReference type="GO" id="GO:0004143">
    <property type="term" value="F:ATP-dependent diacylglycerol kinase activity"/>
    <property type="evidence" value="ECO:0007669"/>
    <property type="project" value="TreeGrafter"/>
</dbReference>
<dbReference type="PROSITE" id="PS50146">
    <property type="entry name" value="DAGK"/>
    <property type="match status" value="1"/>
</dbReference>
<dbReference type="InterPro" id="IPR017438">
    <property type="entry name" value="ATP-NAD_kinase_N"/>
</dbReference>